<dbReference type="InterPro" id="IPR043740">
    <property type="entry name" value="DUF5685"/>
</dbReference>
<dbReference type="Proteomes" id="UP000824265">
    <property type="component" value="Unassembled WGS sequence"/>
</dbReference>
<sequence>MFGYIIVNKAEMKFKEFDIYHSYYCGLCRKLKEKYGITGQLSLSYDMTFLLMLFTGLYEPQTQTGECRCIAHPFEKHEIRTNLFTEYAADMNLLLTLYKCQDDWEDEKKLWKLAYGKMLEGKSKGVKETYAAKVRNICLLMHDFYDAEKTGNGDIDTMAGLFGKIMAGIFVCREDEWSEGLGRFGFFLGKFIYLLDAYEDIEEDIRKNNFNPLKRMYNEPDFEEECRTILTMMMSECCKEFERLPILENVEILRNILYSGVWCRYEAVREKRRAAVEKKNE</sequence>
<evidence type="ECO:0000313" key="1">
    <source>
        <dbReference type="EMBL" id="HIW80218.1"/>
    </source>
</evidence>
<organism evidence="1 2">
    <name type="scientific">Candidatus Acetatifactor stercoripullorum</name>
    <dbReference type="NCBI Taxonomy" id="2838414"/>
    <lineage>
        <taxon>Bacteria</taxon>
        <taxon>Bacillati</taxon>
        <taxon>Bacillota</taxon>
        <taxon>Clostridia</taxon>
        <taxon>Lachnospirales</taxon>
        <taxon>Lachnospiraceae</taxon>
        <taxon>Acetatifactor</taxon>
    </lineage>
</organism>
<name>A0A9D1UAL9_9FIRM</name>
<gene>
    <name evidence="1" type="ORF">H9742_01605</name>
</gene>
<comment type="caution">
    <text evidence="1">The sequence shown here is derived from an EMBL/GenBank/DDBJ whole genome shotgun (WGS) entry which is preliminary data.</text>
</comment>
<accession>A0A9D1UAL9</accession>
<evidence type="ECO:0000313" key="2">
    <source>
        <dbReference type="Proteomes" id="UP000824265"/>
    </source>
</evidence>
<dbReference type="AlphaFoldDB" id="A0A9D1UAL9"/>
<proteinExistence type="predicted"/>
<reference evidence="1" key="1">
    <citation type="journal article" date="2021" name="PeerJ">
        <title>Extensive microbial diversity within the chicken gut microbiome revealed by metagenomics and culture.</title>
        <authorList>
            <person name="Gilroy R."/>
            <person name="Ravi A."/>
            <person name="Getino M."/>
            <person name="Pursley I."/>
            <person name="Horton D.L."/>
            <person name="Alikhan N.F."/>
            <person name="Baker D."/>
            <person name="Gharbi K."/>
            <person name="Hall N."/>
            <person name="Watson M."/>
            <person name="Adriaenssens E.M."/>
            <person name="Foster-Nyarko E."/>
            <person name="Jarju S."/>
            <person name="Secka A."/>
            <person name="Antonio M."/>
            <person name="Oren A."/>
            <person name="Chaudhuri R.R."/>
            <person name="La Ragione R."/>
            <person name="Hildebrand F."/>
            <person name="Pallen M.J."/>
        </authorList>
    </citation>
    <scope>NUCLEOTIDE SEQUENCE</scope>
    <source>
        <strain evidence="1">CHK195-6426</strain>
    </source>
</reference>
<dbReference type="EMBL" id="DXGH01000008">
    <property type="protein sequence ID" value="HIW80218.1"/>
    <property type="molecule type" value="Genomic_DNA"/>
</dbReference>
<protein>
    <submittedName>
        <fullName evidence="1">Uncharacterized protein</fullName>
    </submittedName>
</protein>
<dbReference type="Pfam" id="PF18937">
    <property type="entry name" value="DUF5685"/>
    <property type="match status" value="1"/>
</dbReference>
<reference evidence="1" key="2">
    <citation type="submission" date="2021-04" db="EMBL/GenBank/DDBJ databases">
        <authorList>
            <person name="Gilroy R."/>
        </authorList>
    </citation>
    <scope>NUCLEOTIDE SEQUENCE</scope>
    <source>
        <strain evidence="1">CHK195-6426</strain>
    </source>
</reference>